<protein>
    <submittedName>
        <fullName evidence="1">Uncharacterized protein</fullName>
    </submittedName>
</protein>
<accession>A0A9W5V5I9</accession>
<name>A0A9W5V5I9_BACCE</name>
<dbReference type="Proteomes" id="UP000014023">
    <property type="component" value="Unassembled WGS sequence"/>
</dbReference>
<proteinExistence type="predicted"/>
<organism evidence="1 2">
    <name type="scientific">Bacillus cereus VD196</name>
    <dbReference type="NCBI Taxonomy" id="1053243"/>
    <lineage>
        <taxon>Bacteria</taxon>
        <taxon>Bacillati</taxon>
        <taxon>Bacillota</taxon>
        <taxon>Bacilli</taxon>
        <taxon>Bacillales</taxon>
        <taxon>Bacillaceae</taxon>
        <taxon>Bacillus</taxon>
        <taxon>Bacillus cereus group</taxon>
    </lineage>
</organism>
<dbReference type="AlphaFoldDB" id="A0A9W5V5I9"/>
<reference evidence="1 2" key="1">
    <citation type="submission" date="2012-12" db="EMBL/GenBank/DDBJ databases">
        <title>The Genome Sequence of Bacillus cereus VD196.</title>
        <authorList>
            <consortium name="The Broad Institute Genome Sequencing Platform"/>
            <consortium name="The Broad Institute Genome Sequencing Center for Infectious Disease"/>
            <person name="Feldgarden M."/>
            <person name="Van der Auwera G.A."/>
            <person name="Mahillon J."/>
            <person name="Duprez V."/>
            <person name="Timmery S."/>
            <person name="Mattelet C."/>
            <person name="Dierick K."/>
            <person name="Sun M."/>
            <person name="Yu Z."/>
            <person name="Zhu L."/>
            <person name="Hu X."/>
            <person name="Shank E.B."/>
            <person name="Swiecicka I."/>
            <person name="Hansen B.M."/>
            <person name="Andrup L."/>
            <person name="Walker B."/>
            <person name="Young S.K."/>
            <person name="Zeng Q."/>
            <person name="Gargeya S."/>
            <person name="Fitzgerald M."/>
            <person name="Haas B."/>
            <person name="Abouelleil A."/>
            <person name="Alvarado L."/>
            <person name="Arachchi H.M."/>
            <person name="Berlin A.M."/>
            <person name="Chapman S.B."/>
            <person name="Dewar J."/>
            <person name="Goldberg J."/>
            <person name="Griggs A."/>
            <person name="Gujja S."/>
            <person name="Hansen M."/>
            <person name="Howarth C."/>
            <person name="Imamovic A."/>
            <person name="Larimer J."/>
            <person name="McCowan C."/>
            <person name="Murphy C."/>
            <person name="Neiman D."/>
            <person name="Pearson M."/>
            <person name="Priest M."/>
            <person name="Roberts A."/>
            <person name="Saif S."/>
            <person name="Shea T."/>
            <person name="Sisk P."/>
            <person name="Sykes S."/>
            <person name="Wortman J."/>
            <person name="Nusbaum C."/>
            <person name="Birren B."/>
        </authorList>
    </citation>
    <scope>NUCLEOTIDE SEQUENCE [LARGE SCALE GENOMIC DNA]</scope>
    <source>
        <strain evidence="1 2">VD196</strain>
    </source>
</reference>
<dbReference type="EMBL" id="AHFL01000097">
    <property type="protein sequence ID" value="EOO57420.1"/>
    <property type="molecule type" value="Genomic_DNA"/>
</dbReference>
<gene>
    <name evidence="1" type="ORF">IKE_06341</name>
</gene>
<sequence length="94" mass="10872">MNYNERRQCEGIGPPPMAPAVYPTPKVQDMGKCVGKWTYFWTKNHGNRWVYVLQTGLTQSSQTQQMIPFVWGCTPDKVFAVALDEILNFLIFER</sequence>
<evidence type="ECO:0000313" key="2">
    <source>
        <dbReference type="Proteomes" id="UP000014023"/>
    </source>
</evidence>
<evidence type="ECO:0000313" key="1">
    <source>
        <dbReference type="EMBL" id="EOO57420.1"/>
    </source>
</evidence>
<dbReference type="RefSeq" id="WP_016125248.1">
    <property type="nucleotide sequence ID" value="NZ_KB976255.1"/>
</dbReference>
<comment type="caution">
    <text evidence="1">The sequence shown here is derived from an EMBL/GenBank/DDBJ whole genome shotgun (WGS) entry which is preliminary data.</text>
</comment>